<protein>
    <submittedName>
        <fullName evidence="2">Uncharacterized protein</fullName>
    </submittedName>
</protein>
<feature type="compositionally biased region" description="Polar residues" evidence="1">
    <location>
        <begin position="186"/>
        <end position="204"/>
    </location>
</feature>
<dbReference type="Proteomes" id="UP001141552">
    <property type="component" value="Unassembled WGS sequence"/>
</dbReference>
<organism evidence="2 3">
    <name type="scientific">Turnera subulata</name>
    <dbReference type="NCBI Taxonomy" id="218843"/>
    <lineage>
        <taxon>Eukaryota</taxon>
        <taxon>Viridiplantae</taxon>
        <taxon>Streptophyta</taxon>
        <taxon>Embryophyta</taxon>
        <taxon>Tracheophyta</taxon>
        <taxon>Spermatophyta</taxon>
        <taxon>Magnoliopsida</taxon>
        <taxon>eudicotyledons</taxon>
        <taxon>Gunneridae</taxon>
        <taxon>Pentapetalae</taxon>
        <taxon>rosids</taxon>
        <taxon>fabids</taxon>
        <taxon>Malpighiales</taxon>
        <taxon>Passifloraceae</taxon>
        <taxon>Turnera</taxon>
    </lineage>
</organism>
<keyword evidence="3" id="KW-1185">Reference proteome</keyword>
<dbReference type="Pfam" id="PF14299">
    <property type="entry name" value="PP2"/>
    <property type="match status" value="2"/>
</dbReference>
<dbReference type="OrthoDB" id="533833at2759"/>
<reference evidence="2" key="2">
    <citation type="journal article" date="2023" name="Plants (Basel)">
        <title>Annotation of the Turnera subulata (Passifloraceae) Draft Genome Reveals the S-Locus Evolved after the Divergence of Turneroideae from Passifloroideae in a Stepwise Manner.</title>
        <authorList>
            <person name="Henning P.M."/>
            <person name="Roalson E.H."/>
            <person name="Mir W."/>
            <person name="McCubbin A.G."/>
            <person name="Shore J.S."/>
        </authorList>
    </citation>
    <scope>NUCLEOTIDE SEQUENCE</scope>
    <source>
        <strain evidence="2">F60SS</strain>
    </source>
</reference>
<evidence type="ECO:0000256" key="1">
    <source>
        <dbReference type="SAM" id="MobiDB-lite"/>
    </source>
</evidence>
<dbReference type="PANTHER" id="PTHR48478">
    <property type="entry name" value="LECTIN-LIKE"/>
    <property type="match status" value="1"/>
</dbReference>
<comment type="caution">
    <text evidence="2">The sequence shown here is derived from an EMBL/GenBank/DDBJ whole genome shotgun (WGS) entry which is preliminary data.</text>
</comment>
<feature type="region of interest" description="Disordered" evidence="1">
    <location>
        <begin position="182"/>
        <end position="209"/>
    </location>
</feature>
<reference evidence="2" key="1">
    <citation type="submission" date="2022-02" db="EMBL/GenBank/DDBJ databases">
        <authorList>
            <person name="Henning P.M."/>
            <person name="McCubbin A.G."/>
            <person name="Shore J.S."/>
        </authorList>
    </citation>
    <scope>NUCLEOTIDE SEQUENCE</scope>
    <source>
        <strain evidence="2">F60SS</strain>
        <tissue evidence="2">Leaves</tissue>
    </source>
</reference>
<dbReference type="InterPro" id="IPR025886">
    <property type="entry name" value="PP2-like"/>
</dbReference>
<dbReference type="GO" id="GO:0030246">
    <property type="term" value="F:carbohydrate binding"/>
    <property type="evidence" value="ECO:0007669"/>
    <property type="project" value="InterPro"/>
</dbReference>
<sequence length="456" mass="52087">MKFELQSMLREDRDGVSGPHWKGDGSSIFDPHHPEVCMIPVRALNIVWGNDPRFWKPIKLSELETMFTGFNEGVMLLQVNWIEVTGKLSTSNLMVPPNTKCEVRYVMKFQVDAFGWHSVPIKFKVSLNGKETLKSVLLEPYKEKHGVWHEISGGEFTFPGNSTGAVEFVLLEVESSWWKGGMEEGSQYSQPTEELGHSESQNQVEKPAEVKLNEAKSKTVEKASEIKLQPKAEEKPAADAKISETKAKAAAALKHPHNYEAILRDADSVIDRTSVDKLYDQLYTGVFLKRKRQKYWVEKKSHSNCFTLFARDLLITWAEDNRLWHWFSLYETSNVSVDVAELINVCWLEVHGKFNTIKLTPGVLYEAVFVIMLKDPAYGWETPVNLRVILPNGVKQEHKEKLLTKPRAQWIEIPAGEFKVSPEHVGEMEISMFEYDGGDWKKGLLIKGIVIRPKDR</sequence>
<feature type="non-terminal residue" evidence="2">
    <location>
        <position position="1"/>
    </location>
</feature>
<accession>A0A9Q0F9S6</accession>
<gene>
    <name evidence="2" type="ORF">Tsubulata_038361</name>
</gene>
<dbReference type="PANTHER" id="PTHR48478:SF1">
    <property type="entry name" value="LECTIN-LIKE"/>
    <property type="match status" value="1"/>
</dbReference>
<evidence type="ECO:0000313" key="2">
    <source>
        <dbReference type="EMBL" id="KAJ4827515.1"/>
    </source>
</evidence>
<dbReference type="EMBL" id="JAKUCV010006402">
    <property type="protein sequence ID" value="KAJ4827515.1"/>
    <property type="molecule type" value="Genomic_DNA"/>
</dbReference>
<dbReference type="InterPro" id="IPR052147">
    <property type="entry name" value="PP2-like/Lectin"/>
</dbReference>
<dbReference type="AlphaFoldDB" id="A0A9Q0F9S6"/>
<evidence type="ECO:0000313" key="3">
    <source>
        <dbReference type="Proteomes" id="UP001141552"/>
    </source>
</evidence>
<name>A0A9Q0F9S6_9ROSI</name>
<proteinExistence type="predicted"/>